<feature type="compositionally biased region" description="Basic and acidic residues" evidence="3">
    <location>
        <begin position="846"/>
        <end position="859"/>
    </location>
</feature>
<evidence type="ECO:0000256" key="1">
    <source>
        <dbReference type="ARBA" id="ARBA00022837"/>
    </source>
</evidence>
<evidence type="ECO:0000256" key="2">
    <source>
        <dbReference type="SAM" id="Coils"/>
    </source>
</evidence>
<name>A0A9E7FY91_9LILI</name>
<dbReference type="PANTHER" id="PTHR11216:SF161">
    <property type="entry name" value="CALCIUM-BINDING EF HAND FAMILY PROTEIN"/>
    <property type="match status" value="1"/>
</dbReference>
<dbReference type="SUPFAM" id="SSF47473">
    <property type="entry name" value="EF-hand"/>
    <property type="match status" value="2"/>
</dbReference>
<dbReference type="PROSITE" id="PS50031">
    <property type="entry name" value="EH"/>
    <property type="match status" value="2"/>
</dbReference>
<sequence>MNVFEEYFKRADLDRDGKISGDEAVAFLQGSNLPRNVLAQVWMYADQNRTGFLGRSDFFNALKLVTVAQSGRQLTPEIVKSALFGPAAAKIPAPKINLASSPAPQSNSATTLTVPTNSLQPPTNQFGPIAANSPQNLGFRPTQAPPQNSFMNQQFYPTANSNVMRPPQVTHPAVSTPMQGGNSGLVGGGSVSGPRLPSSNNSILSNNWRGGNSNVVSVGGASQTPIRGTIPSQNQGSFSLGLLGMSGAPSRPQTQFVAKPPDRILPSSKPNDSKALASGNDHSSEPFFGGDMFSVTSQPKLDSNTLGFSVNSISNSSSSASVAVGTQSSIRPGQLDSTQITQSLPSAGSQLQQTQSNVKQNQLDNLKMNSAPTAPNVTAGSVNLASNQSLIQWPKITQADIKKYTNVFVNVDKDRDGKITGEQTRTLFLSWKLPREVLKQVWDLSDQDNDSMLSLREFCIALYLMERYREGHPLPSVLPNAIMYDETLLRAAGMPSAAYGAPTWQPGLPQQGLPGYRPVMPAPGARPPMLAPVPSQIPGAMHSAQQNLGKPGLDNHMVNNFGKDEQHTTTPKYQESTNADNKVQEVEKQILDSKEKIEFYRTKMQELVLYKSRCDNRLNEITERASADRREVELLGKKYEEKYKQVGEIASKLAIEEAKYRDIQERKMELHNAIIKMEQGGSADGLLQAGFVRVDRIQSDLEELEKGLNERCKQHGVHVKSTTSIELPFGWESGPLDMVADWDEDWDKFDDEGFSIIKDVTSGVVNTLSTGEPKSPSIWDDKSSMDDNSPVASSQNVGGRNEKLDGINEHMNGLAYDNSEEGSTRSPTSSPGRSTMESPFNSTHFGIHDVSPRTKESHSDQVGAESTISGDKYNDEPWTFDDTDSVWKETDYESSTRNAFMSHFDSMKADSPSASSVFEKGKKSLFFEDSVPSSPLFNSASPSRFNDGRDDYGFSSFSRFDSFATNDSRPFPAHETFSRFDSMSSSRPETFVRFDSVSSSREFGRGRGFESFDDADPFSTTGPFKPSGGHSPKQGSDNWRAF</sequence>
<accession>A0A9E7FY91</accession>
<dbReference type="CDD" id="cd00052">
    <property type="entry name" value="EH"/>
    <property type="match status" value="2"/>
</dbReference>
<gene>
    <name evidence="6" type="ORF">MUK42_19878</name>
</gene>
<feature type="compositionally biased region" description="Polar residues" evidence="3">
    <location>
        <begin position="786"/>
        <end position="798"/>
    </location>
</feature>
<evidence type="ECO:0000256" key="3">
    <source>
        <dbReference type="SAM" id="MobiDB-lite"/>
    </source>
</evidence>
<dbReference type="InterPro" id="IPR000261">
    <property type="entry name" value="EH_dom"/>
</dbReference>
<dbReference type="PROSITE" id="PS00018">
    <property type="entry name" value="EF_HAND_1"/>
    <property type="match status" value="1"/>
</dbReference>
<dbReference type="Proteomes" id="UP001055439">
    <property type="component" value="Chromosome 5"/>
</dbReference>
<feature type="region of interest" description="Disordered" evidence="3">
    <location>
        <begin position="226"/>
        <end position="283"/>
    </location>
</feature>
<feature type="compositionally biased region" description="Low complexity" evidence="3">
    <location>
        <begin position="236"/>
        <end position="247"/>
    </location>
</feature>
<feature type="compositionally biased region" description="Polar residues" evidence="3">
    <location>
        <begin position="1033"/>
        <end position="1042"/>
    </location>
</feature>
<dbReference type="SMART" id="SM00027">
    <property type="entry name" value="EH"/>
    <property type="match status" value="2"/>
</dbReference>
<keyword evidence="1" id="KW-0106">Calcium</keyword>
<evidence type="ECO:0000259" key="4">
    <source>
        <dbReference type="PROSITE" id="PS50031"/>
    </source>
</evidence>
<evidence type="ECO:0000313" key="7">
    <source>
        <dbReference type="Proteomes" id="UP001055439"/>
    </source>
</evidence>
<feature type="domain" description="EH" evidence="4">
    <location>
        <begin position="400"/>
        <end position="483"/>
    </location>
</feature>
<dbReference type="GO" id="GO:0016197">
    <property type="term" value="P:endosomal transport"/>
    <property type="evidence" value="ECO:0007669"/>
    <property type="project" value="TreeGrafter"/>
</dbReference>
<evidence type="ECO:0000259" key="5">
    <source>
        <dbReference type="PROSITE" id="PS50222"/>
    </source>
</evidence>
<dbReference type="AlphaFoldDB" id="A0A9E7FY91"/>
<dbReference type="SMART" id="SM00054">
    <property type="entry name" value="EFh"/>
    <property type="match status" value="4"/>
</dbReference>
<feature type="region of interest" description="Disordered" evidence="3">
    <location>
        <begin position="766"/>
        <end position="880"/>
    </location>
</feature>
<organism evidence="6 7">
    <name type="scientific">Musa troglodytarum</name>
    <name type="common">fe'i banana</name>
    <dbReference type="NCBI Taxonomy" id="320322"/>
    <lineage>
        <taxon>Eukaryota</taxon>
        <taxon>Viridiplantae</taxon>
        <taxon>Streptophyta</taxon>
        <taxon>Embryophyta</taxon>
        <taxon>Tracheophyta</taxon>
        <taxon>Spermatophyta</taxon>
        <taxon>Magnoliopsida</taxon>
        <taxon>Liliopsida</taxon>
        <taxon>Zingiberales</taxon>
        <taxon>Musaceae</taxon>
        <taxon>Musa</taxon>
    </lineage>
</organism>
<reference evidence="6" key="1">
    <citation type="submission" date="2022-05" db="EMBL/GenBank/DDBJ databases">
        <title>The Musa troglodytarum L. genome provides insights into the mechanism of non-climacteric behaviour and enrichment of carotenoids.</title>
        <authorList>
            <person name="Wang J."/>
        </authorList>
    </citation>
    <scope>NUCLEOTIDE SEQUENCE</scope>
    <source>
        <tissue evidence="6">Leaf</tissue>
    </source>
</reference>
<dbReference type="EMBL" id="CP097507">
    <property type="protein sequence ID" value="URE01998.1"/>
    <property type="molecule type" value="Genomic_DNA"/>
</dbReference>
<dbReference type="PANTHER" id="PTHR11216">
    <property type="entry name" value="EH DOMAIN"/>
    <property type="match status" value="1"/>
</dbReference>
<feature type="compositionally biased region" description="Polar residues" evidence="3">
    <location>
        <begin position="835"/>
        <end position="844"/>
    </location>
</feature>
<feature type="domain" description="EF-hand" evidence="5">
    <location>
        <begin position="436"/>
        <end position="468"/>
    </location>
</feature>
<dbReference type="InterPro" id="IPR018247">
    <property type="entry name" value="EF_Hand_1_Ca_BS"/>
</dbReference>
<feature type="compositionally biased region" description="Low complexity" evidence="3">
    <location>
        <begin position="824"/>
        <end position="834"/>
    </location>
</feature>
<dbReference type="GO" id="GO:0006897">
    <property type="term" value="P:endocytosis"/>
    <property type="evidence" value="ECO:0007669"/>
    <property type="project" value="TreeGrafter"/>
</dbReference>
<feature type="compositionally biased region" description="Polar residues" evidence="3">
    <location>
        <begin position="979"/>
        <end position="988"/>
    </location>
</feature>
<feature type="domain" description="EF-hand" evidence="5">
    <location>
        <begin position="399"/>
        <end position="434"/>
    </location>
</feature>
<keyword evidence="7" id="KW-1185">Reference proteome</keyword>
<evidence type="ECO:0000313" key="6">
    <source>
        <dbReference type="EMBL" id="URE01998.1"/>
    </source>
</evidence>
<dbReference type="InterPro" id="IPR011992">
    <property type="entry name" value="EF-hand-dom_pair"/>
</dbReference>
<dbReference type="PROSITE" id="PS50222">
    <property type="entry name" value="EF_HAND_2"/>
    <property type="match status" value="3"/>
</dbReference>
<feature type="compositionally biased region" description="Polar residues" evidence="3">
    <location>
        <begin position="226"/>
        <end position="235"/>
    </location>
</feature>
<feature type="coiled-coil region" evidence="2">
    <location>
        <begin position="576"/>
        <end position="603"/>
    </location>
</feature>
<dbReference type="OrthoDB" id="524326at2759"/>
<dbReference type="GO" id="GO:0005737">
    <property type="term" value="C:cytoplasm"/>
    <property type="evidence" value="ECO:0007669"/>
    <property type="project" value="TreeGrafter"/>
</dbReference>
<protein>
    <submittedName>
        <fullName evidence="6">EF hand family protein</fullName>
    </submittedName>
</protein>
<dbReference type="Gene3D" id="1.10.238.10">
    <property type="entry name" value="EF-hand"/>
    <property type="match status" value="2"/>
</dbReference>
<proteinExistence type="predicted"/>
<feature type="domain" description="EH" evidence="4">
    <location>
        <begin position="1"/>
        <end position="90"/>
    </location>
</feature>
<keyword evidence="2" id="KW-0175">Coiled coil</keyword>
<dbReference type="GO" id="GO:0005886">
    <property type="term" value="C:plasma membrane"/>
    <property type="evidence" value="ECO:0007669"/>
    <property type="project" value="TreeGrafter"/>
</dbReference>
<feature type="domain" description="EF-hand" evidence="5">
    <location>
        <begin position="1"/>
        <end position="34"/>
    </location>
</feature>
<dbReference type="GO" id="GO:0005509">
    <property type="term" value="F:calcium ion binding"/>
    <property type="evidence" value="ECO:0007669"/>
    <property type="project" value="InterPro"/>
</dbReference>
<dbReference type="Pfam" id="PF12763">
    <property type="entry name" value="EH"/>
    <property type="match status" value="2"/>
</dbReference>
<feature type="region of interest" description="Disordered" evidence="3">
    <location>
        <begin position="978"/>
        <end position="1042"/>
    </location>
</feature>
<dbReference type="InterPro" id="IPR002048">
    <property type="entry name" value="EF_hand_dom"/>
</dbReference>